<dbReference type="AlphaFoldDB" id="R7ZH09"/>
<dbReference type="eggNOG" id="ENOG503364X">
    <property type="taxonomic scope" value="Bacteria"/>
</dbReference>
<organism evidence="3 4">
    <name type="scientific">Lysinibacillus sphaericus OT4b.31</name>
    <dbReference type="NCBI Taxonomy" id="1285586"/>
    <lineage>
        <taxon>Bacteria</taxon>
        <taxon>Bacillati</taxon>
        <taxon>Bacillota</taxon>
        <taxon>Bacilli</taxon>
        <taxon>Bacillales</taxon>
        <taxon>Bacillaceae</taxon>
        <taxon>Lysinibacillus</taxon>
    </lineage>
</organism>
<dbReference type="PATRIC" id="fig|1285586.5.peg.1535"/>
<gene>
    <name evidence="3" type="ORF">H131_07568</name>
</gene>
<reference evidence="3 4" key="1">
    <citation type="submission" date="2013-04" db="EMBL/GenBank/DDBJ databases">
        <title>Draft genome of the heavy metal tolerant bacterium Lysinibacillus sphaericus strain OT4b.31.</title>
        <authorList>
            <person name="Pena-Montenegro T.D."/>
            <person name="Dussan J."/>
        </authorList>
    </citation>
    <scope>NUCLEOTIDE SEQUENCE [LARGE SCALE GENOMIC DNA]</scope>
    <source>
        <strain evidence="3 4">OT4b.31</strain>
    </source>
</reference>
<dbReference type="EMBL" id="AQPX01000013">
    <property type="protein sequence ID" value="EON73319.1"/>
    <property type="molecule type" value="Genomic_DNA"/>
</dbReference>
<dbReference type="Proteomes" id="UP000013911">
    <property type="component" value="Unassembled WGS sequence"/>
</dbReference>
<proteinExistence type="predicted"/>
<sequence length="123" mass="14261">MFGSIFYNLWGALIAFSIYFFMTFQKPLTPLRIIIGSFVAALIVFFVMYLVRLLITYILYTPGATQELTDDEFEKTELDEDDDENQQAQNTNSTVEFQDENSEDIAQVVRTMMSREDEKQVNA</sequence>
<dbReference type="HOGENOM" id="CLU_2013756_0_0_9"/>
<feature type="region of interest" description="Disordered" evidence="1">
    <location>
        <begin position="73"/>
        <end position="103"/>
    </location>
</feature>
<name>R7ZH09_LYSSH</name>
<feature type="compositionally biased region" description="Acidic residues" evidence="1">
    <location>
        <begin position="73"/>
        <end position="85"/>
    </location>
</feature>
<dbReference type="RefSeq" id="WP_010858467.1">
    <property type="nucleotide sequence ID" value="NZ_KB933398.1"/>
</dbReference>
<feature type="transmembrane region" description="Helical" evidence="2">
    <location>
        <begin position="6"/>
        <end position="22"/>
    </location>
</feature>
<accession>R7ZH09</accession>
<keyword evidence="2" id="KW-0812">Transmembrane</keyword>
<keyword evidence="2" id="KW-1133">Transmembrane helix</keyword>
<comment type="caution">
    <text evidence="3">The sequence shown here is derived from an EMBL/GenBank/DDBJ whole genome shotgun (WGS) entry which is preliminary data.</text>
</comment>
<keyword evidence="2" id="KW-0472">Membrane</keyword>
<evidence type="ECO:0000313" key="4">
    <source>
        <dbReference type="Proteomes" id="UP000013911"/>
    </source>
</evidence>
<evidence type="ECO:0000256" key="1">
    <source>
        <dbReference type="SAM" id="MobiDB-lite"/>
    </source>
</evidence>
<dbReference type="OrthoDB" id="2456374at2"/>
<evidence type="ECO:0000313" key="3">
    <source>
        <dbReference type="EMBL" id="EON73319.1"/>
    </source>
</evidence>
<evidence type="ECO:0000256" key="2">
    <source>
        <dbReference type="SAM" id="Phobius"/>
    </source>
</evidence>
<feature type="transmembrane region" description="Helical" evidence="2">
    <location>
        <begin position="34"/>
        <end position="60"/>
    </location>
</feature>
<protein>
    <submittedName>
        <fullName evidence="3">Multidrug resistance efflux pump</fullName>
    </submittedName>
</protein>